<dbReference type="AlphaFoldDB" id="W5TCI9"/>
<dbReference type="SUPFAM" id="SSF46955">
    <property type="entry name" value="Putative DNA-binding domain"/>
    <property type="match status" value="1"/>
</dbReference>
<reference evidence="2 3" key="1">
    <citation type="journal article" date="2014" name="Appl. Environ. Microbiol.">
        <title>Insights into the Microbial Degradation of Rubber and Gutta-Percha by Analysis of the Complete Genome of Nocardia nova SH22a.</title>
        <authorList>
            <person name="Luo Q."/>
            <person name="Hiessl S."/>
            <person name="Poehlein A."/>
            <person name="Daniel R."/>
            <person name="Steinbuchel A."/>
        </authorList>
    </citation>
    <scope>NUCLEOTIDE SEQUENCE [LARGE SCALE GENOMIC DNA]</scope>
    <source>
        <strain evidence="2">SH22a</strain>
    </source>
</reference>
<dbReference type="eggNOG" id="COG0789">
    <property type="taxonomic scope" value="Bacteria"/>
</dbReference>
<accession>W5TCI9</accession>
<evidence type="ECO:0000313" key="2">
    <source>
        <dbReference type="EMBL" id="AHH17060.1"/>
    </source>
</evidence>
<dbReference type="Pfam" id="PF13411">
    <property type="entry name" value="MerR_1"/>
    <property type="match status" value="1"/>
</dbReference>
<dbReference type="PATRIC" id="fig|1415166.3.peg.2310"/>
<dbReference type="STRING" id="1415166.NONO_c22640"/>
<dbReference type="CDD" id="cd01104">
    <property type="entry name" value="HTH_MlrA-CarA"/>
    <property type="match status" value="1"/>
</dbReference>
<dbReference type="EMBL" id="CP006850">
    <property type="protein sequence ID" value="AHH17060.1"/>
    <property type="molecule type" value="Genomic_DNA"/>
</dbReference>
<dbReference type="Proteomes" id="UP000019150">
    <property type="component" value="Chromosome"/>
</dbReference>
<dbReference type="HOGENOM" id="CLU_045945_3_2_11"/>
<protein>
    <submittedName>
        <fullName evidence="2">Putative transcriptional regulator</fullName>
    </submittedName>
</protein>
<keyword evidence="3" id="KW-1185">Reference proteome</keyword>
<sequence length="289" mass="30415">MTAMSTDPAPESDPAGFPIGTVAERIGIPTATLRSWNQRYDIGPSGHRPGRHRLYTEADIAILQRMVILVRGGASPASAANTVRAAELAEGDYPPLLTAAFALDTTAVTSFLMAHIRTFGVISTWNRLCRQAFADIVARQGAGERCIDVEHLLSWCITSALHRTLPPPPAAGTATIVLACTSGESHALPLEVLRAALAERSVPANMLGPDVPTHAVADTLGRITSPTTVVLWSQQDSTALTSAVRACTDRGARVLPAGPGWSDATLPSDVTTVDDLETALAQLIPVTTT</sequence>
<dbReference type="InterPro" id="IPR000551">
    <property type="entry name" value="MerR-type_HTH_dom"/>
</dbReference>
<dbReference type="InterPro" id="IPR009061">
    <property type="entry name" value="DNA-bd_dom_put_sf"/>
</dbReference>
<organism evidence="2 3">
    <name type="scientific">Nocardia nova SH22a</name>
    <dbReference type="NCBI Taxonomy" id="1415166"/>
    <lineage>
        <taxon>Bacteria</taxon>
        <taxon>Bacillati</taxon>
        <taxon>Actinomycetota</taxon>
        <taxon>Actinomycetes</taxon>
        <taxon>Mycobacteriales</taxon>
        <taxon>Nocardiaceae</taxon>
        <taxon>Nocardia</taxon>
    </lineage>
</organism>
<name>W5TCI9_9NOCA</name>
<feature type="domain" description="HTH merR-type" evidence="1">
    <location>
        <begin position="16"/>
        <end position="85"/>
    </location>
</feature>
<dbReference type="GO" id="GO:0003677">
    <property type="term" value="F:DNA binding"/>
    <property type="evidence" value="ECO:0007669"/>
    <property type="project" value="InterPro"/>
</dbReference>
<gene>
    <name evidence="2" type="ORF">NONO_c22640</name>
</gene>
<dbReference type="PROSITE" id="PS50937">
    <property type="entry name" value="HTH_MERR_2"/>
    <property type="match status" value="1"/>
</dbReference>
<dbReference type="GO" id="GO:0006355">
    <property type="term" value="P:regulation of DNA-templated transcription"/>
    <property type="evidence" value="ECO:0007669"/>
    <property type="project" value="InterPro"/>
</dbReference>
<dbReference type="Gene3D" id="3.40.50.280">
    <property type="entry name" value="Cobalamin-binding domain"/>
    <property type="match status" value="1"/>
</dbReference>
<dbReference type="Gene3D" id="1.10.1660.10">
    <property type="match status" value="1"/>
</dbReference>
<dbReference type="OrthoDB" id="9800334at2"/>
<proteinExistence type="predicted"/>
<evidence type="ECO:0000259" key="1">
    <source>
        <dbReference type="PROSITE" id="PS50937"/>
    </source>
</evidence>
<dbReference type="KEGG" id="nno:NONO_c22640"/>
<evidence type="ECO:0000313" key="3">
    <source>
        <dbReference type="Proteomes" id="UP000019150"/>
    </source>
</evidence>